<dbReference type="PATRIC" id="fig|632772.20.peg.4211"/>
<dbReference type="KEGG" id="rop:ROP_40150"/>
<proteinExistence type="predicted"/>
<dbReference type="STRING" id="632772.ROP_40150"/>
<evidence type="ECO:0000313" key="1">
    <source>
        <dbReference type="EMBL" id="BAH52262.1"/>
    </source>
</evidence>
<dbReference type="EMBL" id="AP011115">
    <property type="protein sequence ID" value="BAH52262.1"/>
    <property type="molecule type" value="Genomic_DNA"/>
</dbReference>
<evidence type="ECO:0000313" key="2">
    <source>
        <dbReference type="Proteomes" id="UP000002212"/>
    </source>
</evidence>
<sequence>MSITPPLQNLDDKYSADALDSAAGLLADFGLSRTAQELLRTWAKDRRDREAKRQHAVDRVAKFLSDTDVQGPAYPDRTGIAQALLAILEDEGWKQS</sequence>
<dbReference type="HOGENOM" id="CLU_2357844_0_0_11"/>
<accession>C1B9A9</accession>
<dbReference type="RefSeq" id="WP_012691199.1">
    <property type="nucleotide sequence ID" value="NC_012522.1"/>
</dbReference>
<dbReference type="Proteomes" id="UP000002212">
    <property type="component" value="Chromosome"/>
</dbReference>
<protein>
    <submittedName>
        <fullName evidence="1">Uncharacterized protein</fullName>
    </submittedName>
</protein>
<name>C1B9A9_RHOOB</name>
<gene>
    <name evidence="1" type="ordered locus">ROP_40150</name>
</gene>
<organism evidence="1 2">
    <name type="scientific">Rhodococcus opacus (strain B4)</name>
    <dbReference type="NCBI Taxonomy" id="632772"/>
    <lineage>
        <taxon>Bacteria</taxon>
        <taxon>Bacillati</taxon>
        <taxon>Actinomycetota</taxon>
        <taxon>Actinomycetes</taxon>
        <taxon>Mycobacteriales</taxon>
        <taxon>Nocardiaceae</taxon>
        <taxon>Rhodococcus</taxon>
    </lineage>
</organism>
<reference evidence="1 2" key="1">
    <citation type="submission" date="2009-03" db="EMBL/GenBank/DDBJ databases">
        <title>Comparison of the complete genome sequences of Rhodococcus erythropolis PR4 and Rhodococcus opacus B4.</title>
        <authorList>
            <person name="Takarada H."/>
            <person name="Sekine M."/>
            <person name="Hosoyama A."/>
            <person name="Yamada R."/>
            <person name="Fujisawa T."/>
            <person name="Omata S."/>
            <person name="Shimizu A."/>
            <person name="Tsukatani N."/>
            <person name="Tanikawa S."/>
            <person name="Fujita N."/>
            <person name="Harayama S."/>
        </authorList>
    </citation>
    <scope>NUCLEOTIDE SEQUENCE [LARGE SCALE GENOMIC DNA]</scope>
    <source>
        <strain evidence="1 2">B4</strain>
    </source>
</reference>
<dbReference type="AlphaFoldDB" id="C1B9A9"/>